<accession>X1BG09</accession>
<dbReference type="GO" id="GO:0006310">
    <property type="term" value="P:DNA recombination"/>
    <property type="evidence" value="ECO:0007669"/>
    <property type="project" value="UniProtKB-KW"/>
</dbReference>
<dbReference type="AlphaFoldDB" id="X1BG09"/>
<evidence type="ECO:0000313" key="3">
    <source>
        <dbReference type="EMBL" id="GAG80152.1"/>
    </source>
</evidence>
<protein>
    <recommendedName>
        <fullName evidence="2">Tyr recombinase domain-containing protein</fullName>
    </recommendedName>
</protein>
<dbReference type="SUPFAM" id="SSF56349">
    <property type="entry name" value="DNA breaking-rejoining enzymes"/>
    <property type="match status" value="1"/>
</dbReference>
<dbReference type="InterPro" id="IPR002104">
    <property type="entry name" value="Integrase_catalytic"/>
</dbReference>
<comment type="caution">
    <text evidence="3">The sequence shown here is derived from an EMBL/GenBank/DDBJ whole genome shotgun (WGS) entry which is preliminary data.</text>
</comment>
<keyword evidence="1" id="KW-0233">DNA recombination</keyword>
<dbReference type="GO" id="GO:0003677">
    <property type="term" value="F:DNA binding"/>
    <property type="evidence" value="ECO:0007669"/>
    <property type="project" value="InterPro"/>
</dbReference>
<organism evidence="3">
    <name type="scientific">marine sediment metagenome</name>
    <dbReference type="NCBI Taxonomy" id="412755"/>
    <lineage>
        <taxon>unclassified sequences</taxon>
        <taxon>metagenomes</taxon>
        <taxon>ecological metagenomes</taxon>
    </lineage>
</organism>
<sequence length="106" mass="12316">MARRVKKKGSKVKAKPLALEINRSEYLGLLDNCKYLRHKIAFMLGWESGLRISEIVSLKKEDIIIGATRRQSFIRINCGKNSKDRIVTLPKSWQRHHINYIPLPCK</sequence>
<dbReference type="PROSITE" id="PS51898">
    <property type="entry name" value="TYR_RECOMBINASE"/>
    <property type="match status" value="1"/>
</dbReference>
<reference evidence="3" key="1">
    <citation type="journal article" date="2014" name="Front. Microbiol.">
        <title>High frequency of phylogenetically diverse reductive dehalogenase-homologous genes in deep subseafloor sedimentary metagenomes.</title>
        <authorList>
            <person name="Kawai M."/>
            <person name="Futagami T."/>
            <person name="Toyoda A."/>
            <person name="Takaki Y."/>
            <person name="Nishi S."/>
            <person name="Hori S."/>
            <person name="Arai W."/>
            <person name="Tsubouchi T."/>
            <person name="Morono Y."/>
            <person name="Uchiyama I."/>
            <person name="Ito T."/>
            <person name="Fujiyama A."/>
            <person name="Inagaki F."/>
            <person name="Takami H."/>
        </authorList>
    </citation>
    <scope>NUCLEOTIDE SEQUENCE</scope>
    <source>
        <strain evidence="3">Expedition CK06-06</strain>
    </source>
</reference>
<dbReference type="GO" id="GO:0015074">
    <property type="term" value="P:DNA integration"/>
    <property type="evidence" value="ECO:0007669"/>
    <property type="project" value="InterPro"/>
</dbReference>
<dbReference type="InterPro" id="IPR013762">
    <property type="entry name" value="Integrase-like_cat_sf"/>
</dbReference>
<proteinExistence type="predicted"/>
<evidence type="ECO:0000256" key="1">
    <source>
        <dbReference type="ARBA" id="ARBA00023172"/>
    </source>
</evidence>
<dbReference type="Gene3D" id="1.10.443.10">
    <property type="entry name" value="Intergrase catalytic core"/>
    <property type="match status" value="1"/>
</dbReference>
<feature type="non-terminal residue" evidence="3">
    <location>
        <position position="106"/>
    </location>
</feature>
<dbReference type="InterPro" id="IPR011010">
    <property type="entry name" value="DNA_brk_join_enz"/>
</dbReference>
<name>X1BG09_9ZZZZ</name>
<gene>
    <name evidence="3" type="ORF">S01H4_23732</name>
</gene>
<dbReference type="EMBL" id="BART01011051">
    <property type="protein sequence ID" value="GAG80152.1"/>
    <property type="molecule type" value="Genomic_DNA"/>
</dbReference>
<evidence type="ECO:0000259" key="2">
    <source>
        <dbReference type="PROSITE" id="PS51898"/>
    </source>
</evidence>
<feature type="domain" description="Tyr recombinase" evidence="2">
    <location>
        <begin position="14"/>
        <end position="106"/>
    </location>
</feature>
<dbReference type="Pfam" id="PF00589">
    <property type="entry name" value="Phage_integrase"/>
    <property type="match status" value="1"/>
</dbReference>